<dbReference type="PANTHER" id="PTHR22935">
    <property type="entry name" value="PENICILLIN-BINDING PROTEIN"/>
    <property type="match status" value="1"/>
</dbReference>
<organism evidence="3 4">
    <name type="scientific">Parachaetomium inaequale</name>
    <dbReference type="NCBI Taxonomy" id="2588326"/>
    <lineage>
        <taxon>Eukaryota</taxon>
        <taxon>Fungi</taxon>
        <taxon>Dikarya</taxon>
        <taxon>Ascomycota</taxon>
        <taxon>Pezizomycotina</taxon>
        <taxon>Sordariomycetes</taxon>
        <taxon>Sordariomycetidae</taxon>
        <taxon>Sordariales</taxon>
        <taxon>Chaetomiaceae</taxon>
        <taxon>Parachaetomium</taxon>
    </lineage>
</organism>
<dbReference type="InterPro" id="IPR051478">
    <property type="entry name" value="Beta-lactamase-like_AB/R"/>
</dbReference>
<dbReference type="PANTHER" id="PTHR22935:SF97">
    <property type="entry name" value="BETA-LACTAMASE-RELATED DOMAIN-CONTAINING PROTEIN"/>
    <property type="match status" value="1"/>
</dbReference>
<dbReference type="AlphaFoldDB" id="A0AAN6PLZ8"/>
<gene>
    <name evidence="3" type="ORF">C8A01DRAFT_45776</name>
</gene>
<name>A0AAN6PLZ8_9PEZI</name>
<dbReference type="EMBL" id="MU854366">
    <property type="protein sequence ID" value="KAK4040945.1"/>
    <property type="molecule type" value="Genomic_DNA"/>
</dbReference>
<feature type="chain" id="PRO_5043033796" evidence="1">
    <location>
        <begin position="19"/>
        <end position="433"/>
    </location>
</feature>
<accession>A0AAN6PLZ8</accession>
<dbReference type="SUPFAM" id="SSF56601">
    <property type="entry name" value="beta-lactamase/transpeptidase-like"/>
    <property type="match status" value="1"/>
</dbReference>
<keyword evidence="1" id="KW-0732">Signal</keyword>
<dbReference type="Proteomes" id="UP001303115">
    <property type="component" value="Unassembled WGS sequence"/>
</dbReference>
<protein>
    <submittedName>
        <fullName evidence="3">Beta-lactamase/transpeptidase-like protein</fullName>
    </submittedName>
</protein>
<evidence type="ECO:0000313" key="3">
    <source>
        <dbReference type="EMBL" id="KAK4040945.1"/>
    </source>
</evidence>
<keyword evidence="4" id="KW-1185">Reference proteome</keyword>
<dbReference type="Gene3D" id="3.40.710.10">
    <property type="entry name" value="DD-peptidase/beta-lactamase superfamily"/>
    <property type="match status" value="1"/>
</dbReference>
<feature type="signal peptide" evidence="1">
    <location>
        <begin position="1"/>
        <end position="18"/>
    </location>
</feature>
<evidence type="ECO:0000256" key="1">
    <source>
        <dbReference type="SAM" id="SignalP"/>
    </source>
</evidence>
<evidence type="ECO:0000313" key="4">
    <source>
        <dbReference type="Proteomes" id="UP001303115"/>
    </source>
</evidence>
<sequence length="433" mass="46868">MGLFQLALLGALASLGLTQDCPIFGPAYPEVTKPGPAAAFGAARTAIEDEIARGLAGGQLDKRTVFAIQVFSRHSDQTLYEQYHGPSIGPETLYRIASTSKLLTVYTTLAELGDRHWNDPVTKYVLELAGLKVQNPVYDVDWSEVTLGALGSHMGGILRDYAVGDLAPYLQQAPPGLPTLNETEQIQCGATEAFAKISRSFPIAPSYHTPAYSNVAFQLLSYAVEAITGTKFAALVDKNLLQPLNLARTFLTKPNDTDAFVASGWDWDFGDEAPAAGYYSSPNDLTKLGRSILRSALLPRATTRHWLKPVTHTTRAAFSLGRPWEIFRLAVPVSTSPSLSSTTRVVDTYTKRGNIGGYQTLLALSPDHGTYSSLKEKLDGVWLAAAEQAGREEVGVYGGNPADLFIFELGQDGKAVAVEVPLLRKTFRRDGNT</sequence>
<dbReference type="Pfam" id="PF00144">
    <property type="entry name" value="Beta-lactamase"/>
    <property type="match status" value="1"/>
</dbReference>
<evidence type="ECO:0000259" key="2">
    <source>
        <dbReference type="Pfam" id="PF00144"/>
    </source>
</evidence>
<dbReference type="InterPro" id="IPR012338">
    <property type="entry name" value="Beta-lactam/transpept-like"/>
</dbReference>
<feature type="domain" description="Beta-lactamase-related" evidence="2">
    <location>
        <begin position="68"/>
        <end position="370"/>
    </location>
</feature>
<dbReference type="InterPro" id="IPR001466">
    <property type="entry name" value="Beta-lactam-related"/>
</dbReference>
<comment type="caution">
    <text evidence="3">The sequence shown here is derived from an EMBL/GenBank/DDBJ whole genome shotgun (WGS) entry which is preliminary data.</text>
</comment>
<reference evidence="4" key="1">
    <citation type="journal article" date="2023" name="Mol. Phylogenet. Evol.">
        <title>Genome-scale phylogeny and comparative genomics of the fungal order Sordariales.</title>
        <authorList>
            <person name="Hensen N."/>
            <person name="Bonometti L."/>
            <person name="Westerberg I."/>
            <person name="Brannstrom I.O."/>
            <person name="Guillou S."/>
            <person name="Cros-Aarteil S."/>
            <person name="Calhoun S."/>
            <person name="Haridas S."/>
            <person name="Kuo A."/>
            <person name="Mondo S."/>
            <person name="Pangilinan J."/>
            <person name="Riley R."/>
            <person name="LaButti K."/>
            <person name="Andreopoulos B."/>
            <person name="Lipzen A."/>
            <person name="Chen C."/>
            <person name="Yan M."/>
            <person name="Daum C."/>
            <person name="Ng V."/>
            <person name="Clum A."/>
            <person name="Steindorff A."/>
            <person name="Ohm R.A."/>
            <person name="Martin F."/>
            <person name="Silar P."/>
            <person name="Natvig D.O."/>
            <person name="Lalanne C."/>
            <person name="Gautier V."/>
            <person name="Ament-Velasquez S.L."/>
            <person name="Kruys A."/>
            <person name="Hutchinson M.I."/>
            <person name="Powell A.J."/>
            <person name="Barry K."/>
            <person name="Miller A.N."/>
            <person name="Grigoriev I.V."/>
            <person name="Debuchy R."/>
            <person name="Gladieux P."/>
            <person name="Hiltunen Thoren M."/>
            <person name="Johannesson H."/>
        </authorList>
    </citation>
    <scope>NUCLEOTIDE SEQUENCE [LARGE SCALE GENOMIC DNA]</scope>
    <source>
        <strain evidence="4">CBS 284.82</strain>
    </source>
</reference>
<proteinExistence type="predicted"/>